<dbReference type="PANTHER" id="PTHR43283:SF3">
    <property type="entry name" value="BETA-LACTAMASE FAMILY PROTEIN (AFU_ORTHOLOGUE AFUA_5G07500)"/>
    <property type="match status" value="1"/>
</dbReference>
<organism evidence="2 3">
    <name type="scientific">Mycolicibacterium pallens</name>
    <dbReference type="NCBI Taxonomy" id="370524"/>
    <lineage>
        <taxon>Bacteria</taxon>
        <taxon>Bacillati</taxon>
        <taxon>Actinomycetota</taxon>
        <taxon>Actinomycetes</taxon>
        <taxon>Mycobacteriales</taxon>
        <taxon>Mycobacteriaceae</taxon>
        <taxon>Mycolicibacterium</taxon>
    </lineage>
</organism>
<name>A0ABX8VNB7_9MYCO</name>
<reference evidence="2 3" key="1">
    <citation type="submission" date="2021-07" db="EMBL/GenBank/DDBJ databases">
        <title>Whole genome sequencing of non-tuberculosis mycobacteria type-strains.</title>
        <authorList>
            <person name="Igarashi Y."/>
            <person name="Osugi A."/>
            <person name="Mitarai S."/>
        </authorList>
    </citation>
    <scope>NUCLEOTIDE SEQUENCE [LARGE SCALE GENOMIC DNA]</scope>
    <source>
        <strain evidence="2 3">JCM 16370</strain>
    </source>
</reference>
<dbReference type="InterPro" id="IPR012338">
    <property type="entry name" value="Beta-lactam/transpept-like"/>
</dbReference>
<evidence type="ECO:0000259" key="1">
    <source>
        <dbReference type="Pfam" id="PF00144"/>
    </source>
</evidence>
<dbReference type="RefSeq" id="WP_096311327.1">
    <property type="nucleotide sequence ID" value="NZ_BAAAVX010000042.1"/>
</dbReference>
<protein>
    <submittedName>
        <fullName evidence="2">Beta-lactamase family protein</fullName>
    </submittedName>
</protein>
<feature type="domain" description="Beta-lactamase-related" evidence="1">
    <location>
        <begin position="12"/>
        <end position="365"/>
    </location>
</feature>
<evidence type="ECO:0000313" key="3">
    <source>
        <dbReference type="Proteomes" id="UP000825367"/>
    </source>
</evidence>
<gene>
    <name evidence="2" type="ORF">K0O64_12950</name>
</gene>
<dbReference type="EMBL" id="CP080333">
    <property type="protein sequence ID" value="QYL19305.1"/>
    <property type="molecule type" value="Genomic_DNA"/>
</dbReference>
<keyword evidence="3" id="KW-1185">Reference proteome</keyword>
<sequence>MNLGDNRTSVVQAVDTGVLAGAVTLAWQRGNVLQVNEIGYRDVEAGLPMQRDTIFRVASMTKPVTVAAAMSLLEEGKLTLSDPVTRWLPELADMQVLVDPTGPLDQTVPARRPITIDDLMTHRSGLAYVFSVTGPISRAYGRVSFRQDQDHWLAEVAQLPLVHQPGERLTYSHATDVLGIVLSRIEGKSLQAVLAERIFEPLGMPDTGFFISPDKRARAATMYRLDEESGLQHDAMGPIPVTEPRFCQGGASLVTTVDDYLRFARMLLGGGTVDGVRVLSEESVRLMRADRLTEEQKKFPFLGLPFWMGRGFGLNLSVVTDPAKSAQLYGPGGLGTFSWPGAYGTWWQADPANDLILIYLIQNYPNLSAPAAAVAGNTSLAKLQSVQPKFVRRTYGALGL</sequence>
<dbReference type="InterPro" id="IPR001466">
    <property type="entry name" value="Beta-lactam-related"/>
</dbReference>
<dbReference type="PANTHER" id="PTHR43283">
    <property type="entry name" value="BETA-LACTAMASE-RELATED"/>
    <property type="match status" value="1"/>
</dbReference>
<dbReference type="Pfam" id="PF00144">
    <property type="entry name" value="Beta-lactamase"/>
    <property type="match status" value="1"/>
</dbReference>
<evidence type="ECO:0000313" key="2">
    <source>
        <dbReference type="EMBL" id="QYL19305.1"/>
    </source>
</evidence>
<accession>A0ABX8VNB7</accession>
<proteinExistence type="predicted"/>
<dbReference type="InterPro" id="IPR050789">
    <property type="entry name" value="Diverse_Enzym_Activities"/>
</dbReference>
<dbReference type="Gene3D" id="3.40.710.10">
    <property type="entry name" value="DD-peptidase/beta-lactamase superfamily"/>
    <property type="match status" value="1"/>
</dbReference>
<dbReference type="Proteomes" id="UP000825367">
    <property type="component" value="Chromosome"/>
</dbReference>
<dbReference type="SUPFAM" id="SSF56601">
    <property type="entry name" value="beta-lactamase/transpeptidase-like"/>
    <property type="match status" value="1"/>
</dbReference>